<dbReference type="GO" id="GO:0005524">
    <property type="term" value="F:ATP binding"/>
    <property type="evidence" value="ECO:0007669"/>
    <property type="project" value="UniProtKB-KW"/>
</dbReference>
<comment type="caution">
    <text evidence="5">The sequence shown here is derived from an EMBL/GenBank/DDBJ whole genome shotgun (WGS) entry which is preliminary data.</text>
</comment>
<feature type="domain" description="PEP-utilising enzyme mobile" evidence="4">
    <location>
        <begin position="394"/>
        <end position="465"/>
    </location>
</feature>
<dbReference type="InterPro" id="IPR008279">
    <property type="entry name" value="PEP-util_enz_mobile_dom"/>
</dbReference>
<dbReference type="Pfam" id="PF00391">
    <property type="entry name" value="PEP-utilizers"/>
    <property type="match status" value="1"/>
</dbReference>
<proteinExistence type="inferred from homology"/>
<dbReference type="Gene3D" id="3.50.30.10">
    <property type="entry name" value="Phosphohistidine domain"/>
    <property type="match status" value="1"/>
</dbReference>
<dbReference type="PANTHER" id="PTHR43030:SF1">
    <property type="entry name" value="PHOSPHOENOLPYRUVATE SYNTHASE"/>
    <property type="match status" value="1"/>
</dbReference>
<dbReference type="PROSITE" id="PS00370">
    <property type="entry name" value="PEP_ENZYMES_PHOS_SITE"/>
    <property type="match status" value="1"/>
</dbReference>
<accession>A0A1G1YDC9</accession>
<evidence type="ECO:0000256" key="1">
    <source>
        <dbReference type="ARBA" id="ARBA00007837"/>
    </source>
</evidence>
<dbReference type="GO" id="GO:0008986">
    <property type="term" value="F:pyruvate, water dikinase activity"/>
    <property type="evidence" value="ECO:0007669"/>
    <property type="project" value="InterPro"/>
</dbReference>
<dbReference type="SUPFAM" id="SSF52009">
    <property type="entry name" value="Phosphohistidine domain"/>
    <property type="match status" value="1"/>
</dbReference>
<keyword evidence="3" id="KW-0067">ATP-binding</keyword>
<dbReference type="Proteomes" id="UP000177310">
    <property type="component" value="Unassembled WGS sequence"/>
</dbReference>
<dbReference type="EMBL" id="MHIL01000031">
    <property type="protein sequence ID" value="OGY50365.1"/>
    <property type="molecule type" value="Genomic_DNA"/>
</dbReference>
<dbReference type="InterPro" id="IPR036637">
    <property type="entry name" value="Phosphohistidine_dom_sf"/>
</dbReference>
<evidence type="ECO:0000313" key="6">
    <source>
        <dbReference type="Proteomes" id="UP000177310"/>
    </source>
</evidence>
<evidence type="ECO:0000313" key="5">
    <source>
        <dbReference type="EMBL" id="OGY50365.1"/>
    </source>
</evidence>
<evidence type="ECO:0000259" key="4">
    <source>
        <dbReference type="Pfam" id="PF00391"/>
    </source>
</evidence>
<dbReference type="InterPro" id="IPR018274">
    <property type="entry name" value="PEP_util_AS"/>
</dbReference>
<dbReference type="PANTHER" id="PTHR43030">
    <property type="entry name" value="PHOSPHOENOLPYRUVATE SYNTHASE"/>
    <property type="match status" value="1"/>
</dbReference>
<keyword evidence="2" id="KW-0547">Nucleotide-binding</keyword>
<evidence type="ECO:0000256" key="3">
    <source>
        <dbReference type="ARBA" id="ARBA00022840"/>
    </source>
</evidence>
<comment type="similarity">
    <text evidence="1">Belongs to the PEP-utilizing enzyme family.</text>
</comment>
<name>A0A1G1YDC9_9BACT</name>
<reference evidence="5 6" key="1">
    <citation type="journal article" date="2016" name="Nat. Commun.">
        <title>Thousands of microbial genomes shed light on interconnected biogeochemical processes in an aquifer system.</title>
        <authorList>
            <person name="Anantharaman K."/>
            <person name="Brown C.T."/>
            <person name="Hug L.A."/>
            <person name="Sharon I."/>
            <person name="Castelle C.J."/>
            <person name="Probst A.J."/>
            <person name="Thomas B.C."/>
            <person name="Singh A."/>
            <person name="Wilkins M.J."/>
            <person name="Karaoz U."/>
            <person name="Brodie E.L."/>
            <person name="Williams K.H."/>
            <person name="Hubbard S.S."/>
            <person name="Banfield J.F."/>
        </authorList>
    </citation>
    <scope>NUCLEOTIDE SEQUENCE [LARGE SCALE GENOMIC DNA]</scope>
</reference>
<sequence>MINFKMEDYVFMGRWAQPVLPGVVWCRWNETESVKRAGYGQVFENQILLDGNFFYKTSDHKKIERLLDEVITSNMCQSYCALLDEIGREVEQNHLRVPEMETDLNGYLSALFNTYAEVTGFWNFTLLLGDVMNDYFLKHTFADSSEDMISKLSPYARRTWLEDQPREIQKMARALRQAQPGITANQVTNAQISEIPELSARIDQHVMRFSWFGTHHWLGDAYNRAKCINDIANVIGKKPTIEKRVSKDGDTVSTPLWELLAAVSYWRTHCAEITSKVVFASRPRLTQCATRLSLTYEQLLDLTPLEIRERISFDRFDANLPPNYEERRTAYGCYINGKGRECVITGVDLQKLVTVFIKVADADVRELSGVVASAGKTISGSVVVLISSKDFVKFKRGAILVAPETTPDFVPYMKLASAIVTDRGGITSHAAIVSRELGIPCVVGTKIATQVFKDCDRVEVDATNGVVRKIGSK</sequence>
<gene>
    <name evidence="5" type="ORF">A3J59_01195</name>
</gene>
<dbReference type="InterPro" id="IPR006319">
    <property type="entry name" value="PEP_synth"/>
</dbReference>
<organism evidence="5 6">
    <name type="scientific">Candidatus Buchananbacteria bacterium RIFCSPHIGHO2_02_FULL_56_16</name>
    <dbReference type="NCBI Taxonomy" id="1797542"/>
    <lineage>
        <taxon>Bacteria</taxon>
        <taxon>Candidatus Buchananiibacteriota</taxon>
    </lineage>
</organism>
<protein>
    <recommendedName>
        <fullName evidence="4">PEP-utilising enzyme mobile domain-containing protein</fullName>
    </recommendedName>
</protein>
<evidence type="ECO:0000256" key="2">
    <source>
        <dbReference type="ARBA" id="ARBA00022741"/>
    </source>
</evidence>
<dbReference type="AlphaFoldDB" id="A0A1G1YDC9"/>
<dbReference type="STRING" id="1797542.A3J59_01195"/>